<feature type="compositionally biased region" description="Basic and acidic residues" evidence="1">
    <location>
        <begin position="79"/>
        <end position="98"/>
    </location>
</feature>
<feature type="compositionally biased region" description="Pro residues" evidence="1">
    <location>
        <begin position="122"/>
        <end position="131"/>
    </location>
</feature>
<dbReference type="Proteomes" id="UP000886523">
    <property type="component" value="Unassembled WGS sequence"/>
</dbReference>
<comment type="caution">
    <text evidence="2">The sequence shown here is derived from an EMBL/GenBank/DDBJ whole genome shotgun (WGS) entry which is preliminary data.</text>
</comment>
<organism evidence="2 3">
    <name type="scientific">Hydnum rufescens UP504</name>
    <dbReference type="NCBI Taxonomy" id="1448309"/>
    <lineage>
        <taxon>Eukaryota</taxon>
        <taxon>Fungi</taxon>
        <taxon>Dikarya</taxon>
        <taxon>Basidiomycota</taxon>
        <taxon>Agaricomycotina</taxon>
        <taxon>Agaricomycetes</taxon>
        <taxon>Cantharellales</taxon>
        <taxon>Hydnaceae</taxon>
        <taxon>Hydnum</taxon>
    </lineage>
</organism>
<gene>
    <name evidence="2" type="ORF">BS47DRAFT_40122</name>
</gene>
<feature type="compositionally biased region" description="Basic and acidic residues" evidence="1">
    <location>
        <begin position="31"/>
        <end position="57"/>
    </location>
</feature>
<feature type="compositionally biased region" description="Basic and acidic residues" evidence="1">
    <location>
        <begin position="135"/>
        <end position="183"/>
    </location>
</feature>
<sequence length="250" mass="29043">MDADDMQLVVSRLDDADTGYMEPSRPRHVHHDPARSPDRVIIHRREPHPQSREREGGKWAPYASASLPHNRYLSSSADSYDRHADPFRHRQDDMRAGGDRWVPAGPSRYPSMAHDRSRDWDNPPPPPPPIHPRSYHSEEQRSWEPSPDRTSYDRWPSSRDTHVPESSHRRAYDDHGDRHRAEPRSWPGPDYPADHSPRFAKRASWNREPAPQASWNWNHQTEPPALPKIVRGSLVMRSIPLFPLHVPRTS</sequence>
<feature type="region of interest" description="Disordered" evidence="1">
    <location>
        <begin position="1"/>
        <end position="223"/>
    </location>
</feature>
<accession>A0A9P6ASY3</accession>
<proteinExistence type="predicted"/>
<reference evidence="2" key="1">
    <citation type="journal article" date="2020" name="Nat. Commun.">
        <title>Large-scale genome sequencing of mycorrhizal fungi provides insights into the early evolution of symbiotic traits.</title>
        <authorList>
            <person name="Miyauchi S."/>
            <person name="Kiss E."/>
            <person name="Kuo A."/>
            <person name="Drula E."/>
            <person name="Kohler A."/>
            <person name="Sanchez-Garcia M."/>
            <person name="Morin E."/>
            <person name="Andreopoulos B."/>
            <person name="Barry K.W."/>
            <person name="Bonito G."/>
            <person name="Buee M."/>
            <person name="Carver A."/>
            <person name="Chen C."/>
            <person name="Cichocki N."/>
            <person name="Clum A."/>
            <person name="Culley D."/>
            <person name="Crous P.W."/>
            <person name="Fauchery L."/>
            <person name="Girlanda M."/>
            <person name="Hayes R.D."/>
            <person name="Keri Z."/>
            <person name="LaButti K."/>
            <person name="Lipzen A."/>
            <person name="Lombard V."/>
            <person name="Magnuson J."/>
            <person name="Maillard F."/>
            <person name="Murat C."/>
            <person name="Nolan M."/>
            <person name="Ohm R.A."/>
            <person name="Pangilinan J."/>
            <person name="Pereira M.F."/>
            <person name="Perotto S."/>
            <person name="Peter M."/>
            <person name="Pfister S."/>
            <person name="Riley R."/>
            <person name="Sitrit Y."/>
            <person name="Stielow J.B."/>
            <person name="Szollosi G."/>
            <person name="Zifcakova L."/>
            <person name="Stursova M."/>
            <person name="Spatafora J.W."/>
            <person name="Tedersoo L."/>
            <person name="Vaario L.M."/>
            <person name="Yamada A."/>
            <person name="Yan M."/>
            <person name="Wang P."/>
            <person name="Xu J."/>
            <person name="Bruns T."/>
            <person name="Baldrian P."/>
            <person name="Vilgalys R."/>
            <person name="Dunand C."/>
            <person name="Henrissat B."/>
            <person name="Grigoriev I.V."/>
            <person name="Hibbett D."/>
            <person name="Nagy L.G."/>
            <person name="Martin F.M."/>
        </authorList>
    </citation>
    <scope>NUCLEOTIDE SEQUENCE</scope>
    <source>
        <strain evidence="2">UP504</strain>
    </source>
</reference>
<protein>
    <submittedName>
        <fullName evidence="2">Uncharacterized protein</fullName>
    </submittedName>
</protein>
<name>A0A9P6ASY3_9AGAM</name>
<dbReference type="EMBL" id="MU129009">
    <property type="protein sequence ID" value="KAF9510840.1"/>
    <property type="molecule type" value="Genomic_DNA"/>
</dbReference>
<keyword evidence="3" id="KW-1185">Reference proteome</keyword>
<evidence type="ECO:0000313" key="2">
    <source>
        <dbReference type="EMBL" id="KAF9510840.1"/>
    </source>
</evidence>
<evidence type="ECO:0000313" key="3">
    <source>
        <dbReference type="Proteomes" id="UP000886523"/>
    </source>
</evidence>
<dbReference type="AlphaFoldDB" id="A0A9P6ASY3"/>
<evidence type="ECO:0000256" key="1">
    <source>
        <dbReference type="SAM" id="MobiDB-lite"/>
    </source>
</evidence>